<accession>A0A378Q3T6</accession>
<organism evidence="4 5">
    <name type="scientific">Faucicola atlantae</name>
    <dbReference type="NCBI Taxonomy" id="34059"/>
    <lineage>
        <taxon>Bacteria</taxon>
        <taxon>Pseudomonadati</taxon>
        <taxon>Pseudomonadota</taxon>
        <taxon>Gammaproteobacteria</taxon>
        <taxon>Moraxellales</taxon>
        <taxon>Moraxellaceae</taxon>
        <taxon>Faucicola</taxon>
    </lineage>
</organism>
<keyword evidence="1" id="KW-0175">Coiled coil</keyword>
<keyword evidence="3" id="KW-0812">Transmembrane</keyword>
<gene>
    <name evidence="4" type="ORF">NCTC11091_01265</name>
</gene>
<dbReference type="EMBL" id="UGQA01000001">
    <property type="protein sequence ID" value="STY95471.1"/>
    <property type="molecule type" value="Genomic_DNA"/>
</dbReference>
<feature type="coiled-coil region" evidence="1">
    <location>
        <begin position="80"/>
        <end position="128"/>
    </location>
</feature>
<feature type="compositionally biased region" description="Low complexity" evidence="2">
    <location>
        <begin position="266"/>
        <end position="281"/>
    </location>
</feature>
<feature type="region of interest" description="Disordered" evidence="2">
    <location>
        <begin position="248"/>
        <end position="281"/>
    </location>
</feature>
<protein>
    <submittedName>
        <fullName evidence="4">Uncharacterized protein</fullName>
    </submittedName>
</protein>
<keyword evidence="3" id="KW-0472">Membrane</keyword>
<proteinExistence type="predicted"/>
<evidence type="ECO:0000256" key="3">
    <source>
        <dbReference type="SAM" id="Phobius"/>
    </source>
</evidence>
<keyword evidence="3" id="KW-1133">Transmembrane helix</keyword>
<dbReference type="AlphaFoldDB" id="A0A378Q3T6"/>
<dbReference type="RefSeq" id="WP_067054837.1">
    <property type="nucleotide sequence ID" value="NZ_MXAO01000004.1"/>
</dbReference>
<dbReference type="Proteomes" id="UP000255193">
    <property type="component" value="Unassembled WGS sequence"/>
</dbReference>
<sequence>MALPEPSQQPLPTTQTTRRNVLRQKSELSGLLIAFAISLLLVALLALLFGQRIGYQRALGKSALQARVGVPSEALTASNVKALNSKIQTLQTAVANAQQERDISLSNLDGLREDLDSLRLTNLQVQQQDEFLIKELAKRGGAELQLIGIQIAPLPENAFEYRFDVGMVDRSGQTKKLTPKLTLLDDVNMVEVPIEPASYDINGVARVRGRFIMPKDFKPKQIKVELAAARQNIEQVYDWQEGERLDNLPYSLAETPNTDDRPIQDSSPVASGVSAASTATP</sequence>
<evidence type="ECO:0000313" key="4">
    <source>
        <dbReference type="EMBL" id="STY95471.1"/>
    </source>
</evidence>
<evidence type="ECO:0000313" key="5">
    <source>
        <dbReference type="Proteomes" id="UP000255193"/>
    </source>
</evidence>
<reference evidence="4 5" key="1">
    <citation type="submission" date="2018-06" db="EMBL/GenBank/DDBJ databases">
        <authorList>
            <consortium name="Pathogen Informatics"/>
            <person name="Doyle S."/>
        </authorList>
    </citation>
    <scope>NUCLEOTIDE SEQUENCE [LARGE SCALE GENOMIC DNA]</scope>
    <source>
        <strain evidence="4 5">NCTC11091</strain>
    </source>
</reference>
<name>A0A378Q3T6_9GAMM</name>
<evidence type="ECO:0000256" key="1">
    <source>
        <dbReference type="SAM" id="Coils"/>
    </source>
</evidence>
<feature type="transmembrane region" description="Helical" evidence="3">
    <location>
        <begin position="28"/>
        <end position="49"/>
    </location>
</feature>
<evidence type="ECO:0000256" key="2">
    <source>
        <dbReference type="SAM" id="MobiDB-lite"/>
    </source>
</evidence>